<sequence length="249" mass="28064">MNLLEVKNVEKYYGQGELIVKVLNDVSFSMNKNEFIAIMGPSGSGKTTLLNLISTIDTVSSGNIYINGMDITNEGEEKLSEFRADNLGFIFQDYNLLDILTVRENIELALSIKGEKSEESIEELAKFLGIENILYKYPNQISGGEKQRCAFARAFINEPSLILADEPTGSLDSRSSKTILESMEKLKSRGATILMVTHDAFVSAWCDRVLFLKDGIIWKDLYRYELTHREFYNKIIETMSVLGGDINDL</sequence>
<evidence type="ECO:0000313" key="7">
    <source>
        <dbReference type="Proteomes" id="UP000184032"/>
    </source>
</evidence>
<dbReference type="PROSITE" id="PS50893">
    <property type="entry name" value="ABC_TRANSPORTER_2"/>
    <property type="match status" value="1"/>
</dbReference>
<keyword evidence="7" id="KW-1185">Reference proteome</keyword>
<dbReference type="CDD" id="cd03255">
    <property type="entry name" value="ABC_MJ0796_LolCDE_FtsE"/>
    <property type="match status" value="1"/>
</dbReference>
<dbReference type="PANTHER" id="PTHR42798:SF7">
    <property type="entry name" value="ALPHA-D-RIBOSE 1-METHYLPHOSPHONATE 5-TRIPHOSPHATE SYNTHASE SUBUNIT PHNL"/>
    <property type="match status" value="1"/>
</dbReference>
<dbReference type="STRING" id="1120995.SAMN02745245_00405"/>
<dbReference type="OrthoDB" id="9802264at2"/>
<evidence type="ECO:0000313" key="6">
    <source>
        <dbReference type="EMBL" id="SHH03387.1"/>
    </source>
</evidence>
<keyword evidence="3" id="KW-0547">Nucleotide-binding</keyword>
<dbReference type="SUPFAM" id="SSF52540">
    <property type="entry name" value="P-loop containing nucleoside triphosphate hydrolases"/>
    <property type="match status" value="1"/>
</dbReference>
<dbReference type="EMBL" id="FQXI01000001">
    <property type="protein sequence ID" value="SHH03387.1"/>
    <property type="molecule type" value="Genomic_DNA"/>
</dbReference>
<dbReference type="PANTHER" id="PTHR42798">
    <property type="entry name" value="LIPOPROTEIN-RELEASING SYSTEM ATP-BINDING PROTEIN LOLD"/>
    <property type="match status" value="1"/>
</dbReference>
<dbReference type="InterPro" id="IPR027417">
    <property type="entry name" value="P-loop_NTPase"/>
</dbReference>
<evidence type="ECO:0000256" key="2">
    <source>
        <dbReference type="ARBA" id="ARBA00022448"/>
    </source>
</evidence>
<dbReference type="InterPro" id="IPR003439">
    <property type="entry name" value="ABC_transporter-like_ATP-bd"/>
</dbReference>
<dbReference type="InterPro" id="IPR003593">
    <property type="entry name" value="AAA+_ATPase"/>
</dbReference>
<gene>
    <name evidence="6" type="ORF">SAMN02745245_00405</name>
</gene>
<organism evidence="6 7">
    <name type="scientific">Anaerosphaera aminiphila DSM 21120</name>
    <dbReference type="NCBI Taxonomy" id="1120995"/>
    <lineage>
        <taxon>Bacteria</taxon>
        <taxon>Bacillati</taxon>
        <taxon>Bacillota</taxon>
        <taxon>Tissierellia</taxon>
        <taxon>Tissierellales</taxon>
        <taxon>Peptoniphilaceae</taxon>
        <taxon>Anaerosphaera</taxon>
    </lineage>
</organism>
<dbReference type="RefSeq" id="WP_073183229.1">
    <property type="nucleotide sequence ID" value="NZ_FQXI01000001.1"/>
</dbReference>
<comment type="similarity">
    <text evidence="1">Belongs to the ABC transporter superfamily.</text>
</comment>
<dbReference type="AlphaFoldDB" id="A0A1M5PNQ1"/>
<feature type="domain" description="ABC transporter" evidence="5">
    <location>
        <begin position="4"/>
        <end position="239"/>
    </location>
</feature>
<evidence type="ECO:0000256" key="1">
    <source>
        <dbReference type="ARBA" id="ARBA00005417"/>
    </source>
</evidence>
<evidence type="ECO:0000256" key="3">
    <source>
        <dbReference type="ARBA" id="ARBA00022741"/>
    </source>
</evidence>
<dbReference type="InterPro" id="IPR017911">
    <property type="entry name" value="MacB-like_ATP-bd"/>
</dbReference>
<proteinExistence type="inferred from homology"/>
<dbReference type="FunFam" id="3.40.50.300:FF:000032">
    <property type="entry name" value="Export ABC transporter ATP-binding protein"/>
    <property type="match status" value="1"/>
</dbReference>
<keyword evidence="4 6" id="KW-0067">ATP-binding</keyword>
<dbReference type="Proteomes" id="UP000184032">
    <property type="component" value="Unassembled WGS sequence"/>
</dbReference>
<keyword evidence="2" id="KW-0813">Transport</keyword>
<accession>A0A1M5PNQ1</accession>
<name>A0A1M5PNQ1_9FIRM</name>
<evidence type="ECO:0000259" key="5">
    <source>
        <dbReference type="PROSITE" id="PS50893"/>
    </source>
</evidence>
<protein>
    <submittedName>
        <fullName evidence="6">Putative ABC transport system ATP-binding protein</fullName>
    </submittedName>
</protein>
<dbReference type="Gene3D" id="3.40.50.300">
    <property type="entry name" value="P-loop containing nucleotide triphosphate hydrolases"/>
    <property type="match status" value="1"/>
</dbReference>
<dbReference type="GO" id="GO:0005524">
    <property type="term" value="F:ATP binding"/>
    <property type="evidence" value="ECO:0007669"/>
    <property type="project" value="UniProtKB-KW"/>
</dbReference>
<dbReference type="GO" id="GO:0022857">
    <property type="term" value="F:transmembrane transporter activity"/>
    <property type="evidence" value="ECO:0007669"/>
    <property type="project" value="UniProtKB-ARBA"/>
</dbReference>
<dbReference type="GO" id="GO:0016887">
    <property type="term" value="F:ATP hydrolysis activity"/>
    <property type="evidence" value="ECO:0007669"/>
    <property type="project" value="InterPro"/>
</dbReference>
<reference evidence="7" key="1">
    <citation type="submission" date="2016-11" db="EMBL/GenBank/DDBJ databases">
        <authorList>
            <person name="Varghese N."/>
            <person name="Submissions S."/>
        </authorList>
    </citation>
    <scope>NUCLEOTIDE SEQUENCE [LARGE SCALE GENOMIC DNA]</scope>
    <source>
        <strain evidence="7">DSM 21120</strain>
    </source>
</reference>
<evidence type="ECO:0000256" key="4">
    <source>
        <dbReference type="ARBA" id="ARBA00022840"/>
    </source>
</evidence>
<dbReference type="GO" id="GO:0098796">
    <property type="term" value="C:membrane protein complex"/>
    <property type="evidence" value="ECO:0007669"/>
    <property type="project" value="UniProtKB-ARBA"/>
</dbReference>
<dbReference type="Pfam" id="PF00005">
    <property type="entry name" value="ABC_tran"/>
    <property type="match status" value="1"/>
</dbReference>
<dbReference type="SMART" id="SM00382">
    <property type="entry name" value="AAA"/>
    <property type="match status" value="1"/>
</dbReference>